<evidence type="ECO:0000313" key="1">
    <source>
        <dbReference type="EMBL" id="KAK2654826.1"/>
    </source>
</evidence>
<protein>
    <submittedName>
        <fullName evidence="1">Uncharacterized protein</fullName>
    </submittedName>
</protein>
<reference evidence="1" key="1">
    <citation type="journal article" date="2023" name="Plant J.">
        <title>Genome sequences and population genomics provide insights into the demographic history, inbreeding, and mutation load of two 'living fossil' tree species of Dipteronia.</title>
        <authorList>
            <person name="Feng Y."/>
            <person name="Comes H.P."/>
            <person name="Chen J."/>
            <person name="Zhu S."/>
            <person name="Lu R."/>
            <person name="Zhang X."/>
            <person name="Li P."/>
            <person name="Qiu J."/>
            <person name="Olsen K.M."/>
            <person name="Qiu Y."/>
        </authorList>
    </citation>
    <scope>NUCLEOTIDE SEQUENCE</scope>
    <source>
        <strain evidence="1">KIB01</strain>
    </source>
</reference>
<dbReference type="EMBL" id="JANJYI010000004">
    <property type="protein sequence ID" value="KAK2654826.1"/>
    <property type="molecule type" value="Genomic_DNA"/>
</dbReference>
<evidence type="ECO:0000313" key="2">
    <source>
        <dbReference type="Proteomes" id="UP001280121"/>
    </source>
</evidence>
<dbReference type="AlphaFoldDB" id="A0AAD9X897"/>
<organism evidence="1 2">
    <name type="scientific">Dipteronia dyeriana</name>
    <dbReference type="NCBI Taxonomy" id="168575"/>
    <lineage>
        <taxon>Eukaryota</taxon>
        <taxon>Viridiplantae</taxon>
        <taxon>Streptophyta</taxon>
        <taxon>Embryophyta</taxon>
        <taxon>Tracheophyta</taxon>
        <taxon>Spermatophyta</taxon>
        <taxon>Magnoliopsida</taxon>
        <taxon>eudicotyledons</taxon>
        <taxon>Gunneridae</taxon>
        <taxon>Pentapetalae</taxon>
        <taxon>rosids</taxon>
        <taxon>malvids</taxon>
        <taxon>Sapindales</taxon>
        <taxon>Sapindaceae</taxon>
        <taxon>Hippocastanoideae</taxon>
        <taxon>Acereae</taxon>
        <taxon>Dipteronia</taxon>
    </lineage>
</organism>
<sequence>MVKHHNRRHRRNDGICYDIMLSYEGSNGVDCIYPVGLDDSTWLGIKCPDCSRKGYAQLVNLRKDAVIGKVREVKIGTIEMHGMEPVDGQDNIEFKCPFGAQVRGQETEVFEVQAGVFRELDVPGAVAGDEKEYITALCVEYRRVRN</sequence>
<comment type="caution">
    <text evidence="1">The sequence shown here is derived from an EMBL/GenBank/DDBJ whole genome shotgun (WGS) entry which is preliminary data.</text>
</comment>
<accession>A0AAD9X897</accession>
<name>A0AAD9X897_9ROSI</name>
<proteinExistence type="predicted"/>
<keyword evidence="2" id="KW-1185">Reference proteome</keyword>
<gene>
    <name evidence="1" type="ORF">Ddye_014682</name>
</gene>
<dbReference type="Proteomes" id="UP001280121">
    <property type="component" value="Unassembled WGS sequence"/>
</dbReference>